<dbReference type="Proteomes" id="UP000756346">
    <property type="component" value="Unassembled WGS sequence"/>
</dbReference>
<dbReference type="Pfam" id="PF02129">
    <property type="entry name" value="Peptidase_S15"/>
    <property type="match status" value="1"/>
</dbReference>
<dbReference type="OrthoDB" id="416441at2759"/>
<dbReference type="InterPro" id="IPR000383">
    <property type="entry name" value="Xaa-Pro-like_dom"/>
</dbReference>
<dbReference type="InterPro" id="IPR013736">
    <property type="entry name" value="Xaa-Pro_dipept_C"/>
</dbReference>
<dbReference type="SUPFAM" id="SSF53474">
    <property type="entry name" value="alpha/beta-Hydrolases"/>
    <property type="match status" value="1"/>
</dbReference>
<dbReference type="NCBIfam" id="TIGR00976">
    <property type="entry name" value="CocE_NonD"/>
    <property type="match status" value="1"/>
</dbReference>
<dbReference type="Pfam" id="PF08530">
    <property type="entry name" value="PepX_C"/>
    <property type="match status" value="1"/>
</dbReference>
<proteinExistence type="predicted"/>
<comment type="caution">
    <text evidence="3">The sequence shown here is derived from an EMBL/GenBank/DDBJ whole genome shotgun (WGS) entry which is preliminary data.</text>
</comment>
<evidence type="ECO:0000259" key="2">
    <source>
        <dbReference type="SMART" id="SM00939"/>
    </source>
</evidence>
<dbReference type="InterPro" id="IPR008979">
    <property type="entry name" value="Galactose-bd-like_sf"/>
</dbReference>
<feature type="domain" description="Xaa-Pro dipeptidyl-peptidase C-terminal" evidence="2">
    <location>
        <begin position="455"/>
        <end position="704"/>
    </location>
</feature>
<evidence type="ECO:0000313" key="3">
    <source>
        <dbReference type="EMBL" id="KAH7024836.1"/>
    </source>
</evidence>
<gene>
    <name evidence="3" type="ORF">B0I36DRAFT_376647</name>
</gene>
<dbReference type="EMBL" id="JAGTJQ010000009">
    <property type="protein sequence ID" value="KAH7024836.1"/>
    <property type="molecule type" value="Genomic_DNA"/>
</dbReference>
<sequence length="719" mass="78698">MTLTGTFLDVVGLGYDNGASKGVTSDKSEFIYEQGKQVTFSIGGLLLGSCEGKAVVTISDLVAIDTPVFHPSLINRARLLFSLAPGEGFEQPAIIDTNVGAIVAKYAAEINLDSEELSDLDGPLGKICSELKLRPKSVPHARNHLRREAQGFRVLRDFKIASPDGGYVLADVYLPNQPGKKFPVLISCTLYGRRVPWGGPDLENEAEIIQFEAAEDDWHSTPAGTQLPQLPYMGPWSDSFTTQRGYESIATLNTFTYVPQSYAMVKIDPKGVSQTPGTRWIPGELAGDFFAAVEWSAGQPWSTGSVALVGSSYGANTQWAVAGLKPKGLKCFVPYATDIDSYREAAYIGGVPSTRYLDNWFARVRGVSPKWGDHFDVEALMRDNSAYNALWDMLGGNPVESADIPCFLAASQIFMIHGRGAYEAWAVRSRDNTHLQLVDSNYYAWPSRESAGKILQFLNHHLKGGDFLAPEKVGIQVRLGNQDWYWRKEKNWPVPGTQYVKWHLTPELGLSTTPPSEQTSETRFTYPAKAPITGKSGLSFESAPFAEDVDMAGHFAAYLSMSSTAADADVVVLVWALDESGAAVSYGASSPDPEPIAKGFLRVSHRALDMTKSLPWRPWHSHKSEDVVALQGPEDVVDVAVEIMPAACRVRKGWKLRVDILPSEAQPDIPGYDPTPMRLWRGEASDGDAVDAIHVGGSKVNYVLFPVVPLQQIYPNCMV</sequence>
<protein>
    <submittedName>
        <fullName evidence="3">Galactose-binding domain-like protein</fullName>
    </submittedName>
</protein>
<dbReference type="RefSeq" id="XP_046008384.1">
    <property type="nucleotide sequence ID" value="XM_046160481.1"/>
</dbReference>
<reference evidence="3" key="1">
    <citation type="journal article" date="2021" name="Nat. Commun.">
        <title>Genetic determinants of endophytism in the Arabidopsis root mycobiome.</title>
        <authorList>
            <person name="Mesny F."/>
            <person name="Miyauchi S."/>
            <person name="Thiergart T."/>
            <person name="Pickel B."/>
            <person name="Atanasova L."/>
            <person name="Karlsson M."/>
            <person name="Huettel B."/>
            <person name="Barry K.W."/>
            <person name="Haridas S."/>
            <person name="Chen C."/>
            <person name="Bauer D."/>
            <person name="Andreopoulos W."/>
            <person name="Pangilinan J."/>
            <person name="LaButti K."/>
            <person name="Riley R."/>
            <person name="Lipzen A."/>
            <person name="Clum A."/>
            <person name="Drula E."/>
            <person name="Henrissat B."/>
            <person name="Kohler A."/>
            <person name="Grigoriev I.V."/>
            <person name="Martin F.M."/>
            <person name="Hacquard S."/>
        </authorList>
    </citation>
    <scope>NUCLEOTIDE SEQUENCE</scope>
    <source>
        <strain evidence="3">MPI-CAGE-CH-0230</strain>
    </source>
</reference>
<evidence type="ECO:0000256" key="1">
    <source>
        <dbReference type="ARBA" id="ARBA00022801"/>
    </source>
</evidence>
<accession>A0A9P9BPS1</accession>
<keyword evidence="1" id="KW-0378">Hydrolase</keyword>
<organism evidence="3 4">
    <name type="scientific">Microdochium trichocladiopsis</name>
    <dbReference type="NCBI Taxonomy" id="1682393"/>
    <lineage>
        <taxon>Eukaryota</taxon>
        <taxon>Fungi</taxon>
        <taxon>Dikarya</taxon>
        <taxon>Ascomycota</taxon>
        <taxon>Pezizomycotina</taxon>
        <taxon>Sordariomycetes</taxon>
        <taxon>Xylariomycetidae</taxon>
        <taxon>Xylariales</taxon>
        <taxon>Microdochiaceae</taxon>
        <taxon>Microdochium</taxon>
    </lineage>
</organism>
<dbReference type="GeneID" id="70190027"/>
<dbReference type="InterPro" id="IPR029058">
    <property type="entry name" value="AB_hydrolase_fold"/>
</dbReference>
<dbReference type="Gene3D" id="3.40.50.1820">
    <property type="entry name" value="alpha/beta hydrolase"/>
    <property type="match status" value="1"/>
</dbReference>
<dbReference type="SMART" id="SM00939">
    <property type="entry name" value="PepX_C"/>
    <property type="match status" value="1"/>
</dbReference>
<dbReference type="AlphaFoldDB" id="A0A9P9BPS1"/>
<keyword evidence="4" id="KW-1185">Reference proteome</keyword>
<dbReference type="InterPro" id="IPR005674">
    <property type="entry name" value="CocE/Ser_esterase"/>
</dbReference>
<dbReference type="Gene3D" id="2.60.120.260">
    <property type="entry name" value="Galactose-binding domain-like"/>
    <property type="match status" value="1"/>
</dbReference>
<name>A0A9P9BPS1_9PEZI</name>
<dbReference type="Gene3D" id="1.10.3020.20">
    <property type="match status" value="1"/>
</dbReference>
<evidence type="ECO:0000313" key="4">
    <source>
        <dbReference type="Proteomes" id="UP000756346"/>
    </source>
</evidence>
<dbReference type="PANTHER" id="PTHR43056">
    <property type="entry name" value="PEPTIDASE S9 PROLYL OLIGOPEPTIDASE"/>
    <property type="match status" value="1"/>
</dbReference>
<dbReference type="PANTHER" id="PTHR43056:SF10">
    <property type="entry name" value="COCE_NOND FAMILY, PUTATIVE (AFU_ORTHOLOGUE AFUA_7G00600)-RELATED"/>
    <property type="match status" value="1"/>
</dbReference>
<dbReference type="InterPro" id="IPR050585">
    <property type="entry name" value="Xaa-Pro_dipeptidyl-ppase/CocE"/>
</dbReference>
<dbReference type="GO" id="GO:0008239">
    <property type="term" value="F:dipeptidyl-peptidase activity"/>
    <property type="evidence" value="ECO:0007669"/>
    <property type="project" value="InterPro"/>
</dbReference>
<dbReference type="SUPFAM" id="SSF49785">
    <property type="entry name" value="Galactose-binding domain-like"/>
    <property type="match status" value="1"/>
</dbReference>